<dbReference type="AlphaFoldDB" id="A0A9Q3IUM4"/>
<comment type="caution">
    <text evidence="2">The sequence shown here is derived from an EMBL/GenBank/DDBJ whole genome shotgun (WGS) entry which is preliminary data.</text>
</comment>
<feature type="compositionally biased region" description="Polar residues" evidence="1">
    <location>
        <begin position="31"/>
        <end position="40"/>
    </location>
</feature>
<proteinExistence type="predicted"/>
<dbReference type="Proteomes" id="UP000765509">
    <property type="component" value="Unassembled WGS sequence"/>
</dbReference>
<name>A0A9Q3IUM4_9BASI</name>
<accession>A0A9Q3IUM4</accession>
<reference evidence="2" key="1">
    <citation type="submission" date="2021-03" db="EMBL/GenBank/DDBJ databases">
        <title>Draft genome sequence of rust myrtle Austropuccinia psidii MF-1, a brazilian biotype.</title>
        <authorList>
            <person name="Quecine M.C."/>
            <person name="Pachon D.M.R."/>
            <person name="Bonatelli M.L."/>
            <person name="Correr F.H."/>
            <person name="Franceschini L.M."/>
            <person name="Leite T.F."/>
            <person name="Margarido G.R.A."/>
            <person name="Almeida C.A."/>
            <person name="Ferrarezi J.A."/>
            <person name="Labate C.A."/>
        </authorList>
    </citation>
    <scope>NUCLEOTIDE SEQUENCE</scope>
    <source>
        <strain evidence="2">MF-1</strain>
    </source>
</reference>
<feature type="region of interest" description="Disordered" evidence="1">
    <location>
        <begin position="1"/>
        <end position="52"/>
    </location>
</feature>
<dbReference type="EMBL" id="AVOT02055863">
    <property type="protein sequence ID" value="MBW0550331.1"/>
    <property type="molecule type" value="Genomic_DNA"/>
</dbReference>
<protein>
    <submittedName>
        <fullName evidence="2">Uncharacterized protein</fullName>
    </submittedName>
</protein>
<organism evidence="2 3">
    <name type="scientific">Austropuccinia psidii MF-1</name>
    <dbReference type="NCBI Taxonomy" id="1389203"/>
    <lineage>
        <taxon>Eukaryota</taxon>
        <taxon>Fungi</taxon>
        <taxon>Dikarya</taxon>
        <taxon>Basidiomycota</taxon>
        <taxon>Pucciniomycotina</taxon>
        <taxon>Pucciniomycetes</taxon>
        <taxon>Pucciniales</taxon>
        <taxon>Sphaerophragmiaceae</taxon>
        <taxon>Austropuccinia</taxon>
    </lineage>
</organism>
<evidence type="ECO:0000313" key="3">
    <source>
        <dbReference type="Proteomes" id="UP000765509"/>
    </source>
</evidence>
<sequence length="103" mass="12142">MEFTIIQTSNQENEGLEQKKEGGKQGRIPSSFYQKATSHQPPKEGKKNWKKPYSSSYRIQRIQKDAMENISKIARTLMKFKDKEEQRMRQPAFPKKSLCLLMF</sequence>
<gene>
    <name evidence="2" type="ORF">O181_090046</name>
</gene>
<evidence type="ECO:0000256" key="1">
    <source>
        <dbReference type="SAM" id="MobiDB-lite"/>
    </source>
</evidence>
<evidence type="ECO:0000313" key="2">
    <source>
        <dbReference type="EMBL" id="MBW0550331.1"/>
    </source>
</evidence>
<keyword evidence="3" id="KW-1185">Reference proteome</keyword>